<organism evidence="1 2">
    <name type="scientific">Cloeon dipterum</name>
    <dbReference type="NCBI Taxonomy" id="197152"/>
    <lineage>
        <taxon>Eukaryota</taxon>
        <taxon>Metazoa</taxon>
        <taxon>Ecdysozoa</taxon>
        <taxon>Arthropoda</taxon>
        <taxon>Hexapoda</taxon>
        <taxon>Insecta</taxon>
        <taxon>Pterygota</taxon>
        <taxon>Palaeoptera</taxon>
        <taxon>Ephemeroptera</taxon>
        <taxon>Pisciforma</taxon>
        <taxon>Baetidae</taxon>
        <taxon>Cloeon</taxon>
    </lineage>
</organism>
<evidence type="ECO:0000313" key="2">
    <source>
        <dbReference type="Proteomes" id="UP000494165"/>
    </source>
</evidence>
<reference evidence="1 2" key="1">
    <citation type="submission" date="2020-04" db="EMBL/GenBank/DDBJ databases">
        <authorList>
            <person name="Alioto T."/>
            <person name="Alioto T."/>
            <person name="Gomez Garrido J."/>
        </authorList>
    </citation>
    <scope>NUCLEOTIDE SEQUENCE [LARGE SCALE GENOMIC DNA]</scope>
</reference>
<protein>
    <submittedName>
        <fullName evidence="1">Uncharacterized protein</fullName>
    </submittedName>
</protein>
<sequence>MGDTRLITFHPAHACLTFNFGIRFGFTQLAQIPHSECISWLSFITRHAAKTLSRFLHHIVLLLQVACRLFMMCCVCVLLLENPHVRLDSQNQNLGIFSCFL</sequence>
<dbReference type="Proteomes" id="UP000494165">
    <property type="component" value="Unassembled WGS sequence"/>
</dbReference>
<evidence type="ECO:0000313" key="1">
    <source>
        <dbReference type="EMBL" id="CAB3383309.1"/>
    </source>
</evidence>
<dbReference type="EMBL" id="CADEPI010000303">
    <property type="protein sequence ID" value="CAB3383309.1"/>
    <property type="molecule type" value="Genomic_DNA"/>
</dbReference>
<accession>A0A8S1DLB1</accession>
<dbReference type="AlphaFoldDB" id="A0A8S1DLB1"/>
<gene>
    <name evidence="1" type="ORF">CLODIP_2_CD00023</name>
</gene>
<proteinExistence type="predicted"/>
<name>A0A8S1DLB1_9INSE</name>
<comment type="caution">
    <text evidence="1">The sequence shown here is derived from an EMBL/GenBank/DDBJ whole genome shotgun (WGS) entry which is preliminary data.</text>
</comment>
<keyword evidence="2" id="KW-1185">Reference proteome</keyword>